<feature type="domain" description="DUF4097" evidence="1">
    <location>
        <begin position="41"/>
        <end position="255"/>
    </location>
</feature>
<protein>
    <submittedName>
        <fullName evidence="2">DUF4097 family beta strand repeat-containing protein</fullName>
    </submittedName>
</protein>
<dbReference type="Pfam" id="PF13349">
    <property type="entry name" value="DUF4097"/>
    <property type="match status" value="1"/>
</dbReference>
<keyword evidence="3" id="KW-1185">Reference proteome</keyword>
<name>A0ABV5CQQ0_9ACTN</name>
<organism evidence="2 3">
    <name type="scientific">Polymorphospora lycopeni</name>
    <dbReference type="NCBI Taxonomy" id="3140240"/>
    <lineage>
        <taxon>Bacteria</taxon>
        <taxon>Bacillati</taxon>
        <taxon>Actinomycetota</taxon>
        <taxon>Actinomycetes</taxon>
        <taxon>Micromonosporales</taxon>
        <taxon>Micromonosporaceae</taxon>
        <taxon>Polymorphospora</taxon>
    </lineage>
</organism>
<evidence type="ECO:0000313" key="3">
    <source>
        <dbReference type="Proteomes" id="UP001582793"/>
    </source>
</evidence>
<dbReference type="RefSeq" id="WP_357542710.1">
    <property type="nucleotide sequence ID" value="NZ_JBCGDC010000030.1"/>
</dbReference>
<dbReference type="Proteomes" id="UP001582793">
    <property type="component" value="Unassembled WGS sequence"/>
</dbReference>
<dbReference type="PROSITE" id="PS51257">
    <property type="entry name" value="PROKAR_LIPOPROTEIN"/>
    <property type="match status" value="1"/>
</dbReference>
<evidence type="ECO:0000313" key="2">
    <source>
        <dbReference type="EMBL" id="MFB6394084.1"/>
    </source>
</evidence>
<evidence type="ECO:0000259" key="1">
    <source>
        <dbReference type="Pfam" id="PF13349"/>
    </source>
</evidence>
<accession>A0ABV5CQQ0</accession>
<proteinExistence type="predicted"/>
<sequence length="258" mass="26124">MRLSRNVVAVAGAVALFAIAGCGSVSERRLDFTNTEEVRVTEIVVVSGSGNVTVRTSARSDVEIDRTVQYRGSEPDRTYRIEGTTLRIETGCGQWCSASYEIDAPEGVSVRGENGSGNVDLTGVAEVDLKVGSGSITVTGATGSVKVETGSGDIKVSDPGAAFTAKAGSGSVTGTGLGAGPVSVEGNSGDVALTLVQQVGVRAHAQSANVTVTTPAGSYRVTTDTGSGKATIEVVNDPQAATHFDLKTGSGDITVKPA</sequence>
<dbReference type="EMBL" id="JBCGDC010000030">
    <property type="protein sequence ID" value="MFB6394084.1"/>
    <property type="molecule type" value="Genomic_DNA"/>
</dbReference>
<comment type="caution">
    <text evidence="2">The sequence shown here is derived from an EMBL/GenBank/DDBJ whole genome shotgun (WGS) entry which is preliminary data.</text>
</comment>
<dbReference type="InterPro" id="IPR025164">
    <property type="entry name" value="Toastrack_DUF4097"/>
</dbReference>
<gene>
    <name evidence="2" type="ORF">AAFH96_13345</name>
</gene>
<reference evidence="2 3" key="1">
    <citation type="submission" date="2024-04" db="EMBL/GenBank/DDBJ databases">
        <title>Polymorphospora sp. isolated from Baiyangdian Lake in Xiong'an New Area.</title>
        <authorList>
            <person name="Zhang X."/>
            <person name="Liu J."/>
        </authorList>
    </citation>
    <scope>NUCLEOTIDE SEQUENCE [LARGE SCALE GENOMIC DNA]</scope>
    <source>
        <strain evidence="2 3">2-325</strain>
    </source>
</reference>